<feature type="transmembrane region" description="Helical" evidence="6">
    <location>
        <begin position="265"/>
        <end position="283"/>
    </location>
</feature>
<accession>A0A1H4PK85</accession>
<dbReference type="Proteomes" id="UP000182409">
    <property type="component" value="Unassembled WGS sequence"/>
</dbReference>
<evidence type="ECO:0000313" key="9">
    <source>
        <dbReference type="Proteomes" id="UP000182409"/>
    </source>
</evidence>
<proteinExistence type="predicted"/>
<dbReference type="GO" id="GO:0005886">
    <property type="term" value="C:plasma membrane"/>
    <property type="evidence" value="ECO:0007669"/>
    <property type="project" value="UniProtKB-SubCell"/>
</dbReference>
<comment type="subcellular location">
    <subcellularLocation>
        <location evidence="1">Cell membrane</location>
        <topology evidence="1">Multi-pass membrane protein</topology>
    </subcellularLocation>
</comment>
<dbReference type="SUPFAM" id="SSF103473">
    <property type="entry name" value="MFS general substrate transporter"/>
    <property type="match status" value="1"/>
</dbReference>
<feature type="transmembrane region" description="Helical" evidence="6">
    <location>
        <begin position="329"/>
        <end position="351"/>
    </location>
</feature>
<feature type="transmembrane region" description="Helical" evidence="6">
    <location>
        <begin position="199"/>
        <end position="222"/>
    </location>
</feature>
<evidence type="ECO:0000256" key="1">
    <source>
        <dbReference type="ARBA" id="ARBA00004651"/>
    </source>
</evidence>
<dbReference type="InterPro" id="IPR020846">
    <property type="entry name" value="MFS_dom"/>
</dbReference>
<dbReference type="Pfam" id="PF07690">
    <property type="entry name" value="MFS_1"/>
    <property type="match status" value="1"/>
</dbReference>
<evidence type="ECO:0000256" key="6">
    <source>
        <dbReference type="SAM" id="Phobius"/>
    </source>
</evidence>
<feature type="transmembrane region" description="Helical" evidence="6">
    <location>
        <begin position="357"/>
        <end position="376"/>
    </location>
</feature>
<evidence type="ECO:0000259" key="7">
    <source>
        <dbReference type="PROSITE" id="PS50850"/>
    </source>
</evidence>
<evidence type="ECO:0000256" key="4">
    <source>
        <dbReference type="ARBA" id="ARBA00022989"/>
    </source>
</evidence>
<dbReference type="Gene3D" id="1.20.1250.20">
    <property type="entry name" value="MFS general substrate transporter like domains"/>
    <property type="match status" value="2"/>
</dbReference>
<keyword evidence="2" id="KW-1003">Cell membrane</keyword>
<gene>
    <name evidence="8" type="ORF">SAMN05443244_2588</name>
</gene>
<feature type="transmembrane region" description="Helical" evidence="6">
    <location>
        <begin position="95"/>
        <end position="116"/>
    </location>
</feature>
<evidence type="ECO:0000256" key="2">
    <source>
        <dbReference type="ARBA" id="ARBA00022475"/>
    </source>
</evidence>
<protein>
    <submittedName>
        <fullName evidence="8">MFS transporter, DHA1 family, inner membrane transport protein</fullName>
    </submittedName>
</protein>
<dbReference type="RefSeq" id="WP_074654426.1">
    <property type="nucleotide sequence ID" value="NZ_FNSD01000001.1"/>
</dbReference>
<name>A0A1H4PK85_9BACT</name>
<dbReference type="EMBL" id="FNSD01000001">
    <property type="protein sequence ID" value="SEC07750.1"/>
    <property type="molecule type" value="Genomic_DNA"/>
</dbReference>
<dbReference type="CDD" id="cd17324">
    <property type="entry name" value="MFS_NepI_like"/>
    <property type="match status" value="1"/>
</dbReference>
<dbReference type="InterPro" id="IPR036259">
    <property type="entry name" value="MFS_trans_sf"/>
</dbReference>
<evidence type="ECO:0000313" key="8">
    <source>
        <dbReference type="EMBL" id="SEC07750.1"/>
    </source>
</evidence>
<evidence type="ECO:0000256" key="5">
    <source>
        <dbReference type="ARBA" id="ARBA00023136"/>
    </source>
</evidence>
<keyword evidence="3 6" id="KW-0812">Transmembrane</keyword>
<evidence type="ECO:0000256" key="3">
    <source>
        <dbReference type="ARBA" id="ARBA00022692"/>
    </source>
</evidence>
<sequence>MRKPLLALAIAAFGIGTTEFIIMGLLPDLARDFAVSIPKAGTLVSAYALAVTVGSPLVVLALAKVDRKRALILLMSIFILGNAACALAPNFHLLLLARICTALSHGSFFGIGSIVAANVVPREQRARAVAIMFSGLTLANVLGVPAGTALGQAFGWRAAFWAIVPIGILAGAGVWALVPHQHSEPVHLKHELKSVMRRGVLTTLLISTMSSAAMFCVLTYITPILEIVTHITPHGVTGVLVLFGVAITVGNLLGGIMADSQGFRAVAIGFVALTVLFALMPIAELHVLAMLLVIALWGMLHFAVGAPLQTRVVDQARGAQNLASTLNQGAFNLGNALGAALGALVLTHGFGYRALSLASAVVAALTAGLTVLAIVWEREDKKKSDDHLRFSMGH</sequence>
<keyword evidence="5 6" id="KW-0472">Membrane</keyword>
<dbReference type="InterPro" id="IPR011701">
    <property type="entry name" value="MFS"/>
</dbReference>
<dbReference type="InterPro" id="IPR050189">
    <property type="entry name" value="MFS_Efflux_Transporters"/>
</dbReference>
<dbReference type="OrthoDB" id="9788453at2"/>
<feature type="transmembrane region" description="Helical" evidence="6">
    <location>
        <begin position="289"/>
        <end position="308"/>
    </location>
</feature>
<dbReference type="PANTHER" id="PTHR43124:SF8">
    <property type="entry name" value="INNER MEMBRANE TRANSPORT PROTEIN YDHP"/>
    <property type="match status" value="1"/>
</dbReference>
<feature type="transmembrane region" description="Helical" evidence="6">
    <location>
        <begin position="234"/>
        <end position="253"/>
    </location>
</feature>
<dbReference type="AlphaFoldDB" id="A0A1H4PK85"/>
<dbReference type="PANTHER" id="PTHR43124">
    <property type="entry name" value="PURINE EFFLUX PUMP PBUE"/>
    <property type="match status" value="1"/>
</dbReference>
<feature type="transmembrane region" description="Helical" evidence="6">
    <location>
        <begin position="44"/>
        <end position="63"/>
    </location>
</feature>
<feature type="transmembrane region" description="Helical" evidence="6">
    <location>
        <begin position="158"/>
        <end position="178"/>
    </location>
</feature>
<reference evidence="8 9" key="1">
    <citation type="submission" date="2016-10" db="EMBL/GenBank/DDBJ databases">
        <authorList>
            <person name="de Groot N.N."/>
        </authorList>
    </citation>
    <scope>NUCLEOTIDE SEQUENCE [LARGE SCALE GENOMIC DNA]</scope>
    <source>
        <strain evidence="8 9">AB35.6</strain>
    </source>
</reference>
<feature type="domain" description="Major facilitator superfamily (MFS) profile" evidence="7">
    <location>
        <begin position="4"/>
        <end position="381"/>
    </location>
</feature>
<organism evidence="8 9">
    <name type="scientific">Terriglobus roseus</name>
    <dbReference type="NCBI Taxonomy" id="392734"/>
    <lineage>
        <taxon>Bacteria</taxon>
        <taxon>Pseudomonadati</taxon>
        <taxon>Acidobacteriota</taxon>
        <taxon>Terriglobia</taxon>
        <taxon>Terriglobales</taxon>
        <taxon>Acidobacteriaceae</taxon>
        <taxon>Terriglobus</taxon>
    </lineage>
</organism>
<dbReference type="PROSITE" id="PS50850">
    <property type="entry name" value="MFS"/>
    <property type="match status" value="1"/>
</dbReference>
<feature type="transmembrane region" description="Helical" evidence="6">
    <location>
        <begin position="128"/>
        <end position="146"/>
    </location>
</feature>
<keyword evidence="4 6" id="KW-1133">Transmembrane helix</keyword>
<feature type="transmembrane region" description="Helical" evidence="6">
    <location>
        <begin position="70"/>
        <end position="89"/>
    </location>
</feature>
<dbReference type="GO" id="GO:0022857">
    <property type="term" value="F:transmembrane transporter activity"/>
    <property type="evidence" value="ECO:0007669"/>
    <property type="project" value="InterPro"/>
</dbReference>